<dbReference type="Gene3D" id="3.30.70.260">
    <property type="match status" value="1"/>
</dbReference>
<proteinExistence type="inferred from homology"/>
<dbReference type="Pfam" id="PF13328">
    <property type="entry name" value="HD_4"/>
    <property type="match status" value="1"/>
</dbReference>
<evidence type="ECO:0000313" key="7">
    <source>
        <dbReference type="Proteomes" id="UP001473424"/>
    </source>
</evidence>
<evidence type="ECO:0000259" key="4">
    <source>
        <dbReference type="PROSITE" id="PS51831"/>
    </source>
</evidence>
<dbReference type="InterPro" id="IPR012676">
    <property type="entry name" value="TGS-like"/>
</dbReference>
<dbReference type="Pfam" id="PF04607">
    <property type="entry name" value="RelA_SpoT"/>
    <property type="match status" value="1"/>
</dbReference>
<organism evidence="6 7">
    <name type="scientific">Spiroplasma ixodetis</name>
    <dbReference type="NCBI Taxonomy" id="2141"/>
    <lineage>
        <taxon>Bacteria</taxon>
        <taxon>Bacillati</taxon>
        <taxon>Mycoplasmatota</taxon>
        <taxon>Mollicutes</taxon>
        <taxon>Entomoplasmatales</taxon>
        <taxon>Spiroplasmataceae</taxon>
        <taxon>Spiroplasma</taxon>
    </lineage>
</organism>
<evidence type="ECO:0000259" key="3">
    <source>
        <dbReference type="PROSITE" id="PS51671"/>
    </source>
</evidence>
<dbReference type="InterPro" id="IPR007685">
    <property type="entry name" value="RelA_SpoT"/>
</dbReference>
<dbReference type="PROSITE" id="PS51831">
    <property type="entry name" value="HD"/>
    <property type="match status" value="1"/>
</dbReference>
<dbReference type="PANTHER" id="PTHR21262:SF31">
    <property type="entry name" value="GTP PYROPHOSPHOKINASE"/>
    <property type="match status" value="1"/>
</dbReference>
<name>A0ABM8JN67_9MOLU</name>
<dbReference type="PANTHER" id="PTHR21262">
    <property type="entry name" value="GUANOSINE-3',5'-BIS DIPHOSPHATE 3'-PYROPHOSPHOHYDROLASE"/>
    <property type="match status" value="1"/>
</dbReference>
<protein>
    <submittedName>
        <fullName evidence="6">RelA/SpoT family protein</fullName>
    </submittedName>
</protein>
<dbReference type="SUPFAM" id="SSF81271">
    <property type="entry name" value="TGS-like"/>
    <property type="match status" value="1"/>
</dbReference>
<dbReference type="SUPFAM" id="SSF109604">
    <property type="entry name" value="HD-domain/PDEase-like"/>
    <property type="match status" value="1"/>
</dbReference>
<dbReference type="InterPro" id="IPR002912">
    <property type="entry name" value="ACT_dom"/>
</dbReference>
<dbReference type="Proteomes" id="UP001473424">
    <property type="component" value="Chromosome"/>
</dbReference>
<dbReference type="SMART" id="SM00471">
    <property type="entry name" value="HDc"/>
    <property type="match status" value="1"/>
</dbReference>
<dbReference type="InterPro" id="IPR006674">
    <property type="entry name" value="HD_domain"/>
</dbReference>
<dbReference type="CDD" id="cd00077">
    <property type="entry name" value="HDc"/>
    <property type="match status" value="1"/>
</dbReference>
<comment type="pathway">
    <text evidence="1">Purine metabolism.</text>
</comment>
<dbReference type="InterPro" id="IPR004095">
    <property type="entry name" value="TGS"/>
</dbReference>
<comment type="function">
    <text evidence="2">In eubacteria ppGpp (guanosine 3'-diphosphate 5'-diphosphate) is a mediator of the stringent response that coordinates a variety of cellular activities in response to changes in nutritional abundance.</text>
</comment>
<accession>A0ABM8JN67</accession>
<dbReference type="InterPro" id="IPR033655">
    <property type="entry name" value="TGS_RelA/SpoT"/>
</dbReference>
<dbReference type="SMART" id="SM00954">
    <property type="entry name" value="RelA_SpoT"/>
    <property type="match status" value="1"/>
</dbReference>
<evidence type="ECO:0000256" key="1">
    <source>
        <dbReference type="ARBA" id="ARBA00025704"/>
    </source>
</evidence>
<feature type="domain" description="HD" evidence="4">
    <location>
        <begin position="51"/>
        <end position="150"/>
    </location>
</feature>
<dbReference type="SUPFAM" id="SSF81301">
    <property type="entry name" value="Nucleotidyltransferase"/>
    <property type="match status" value="1"/>
</dbReference>
<evidence type="ECO:0000313" key="6">
    <source>
        <dbReference type="EMBL" id="BET38801.1"/>
    </source>
</evidence>
<dbReference type="NCBIfam" id="TIGR00691">
    <property type="entry name" value="spoT_relA"/>
    <property type="match status" value="1"/>
</dbReference>
<dbReference type="Pfam" id="PF02824">
    <property type="entry name" value="TGS"/>
    <property type="match status" value="1"/>
</dbReference>
<dbReference type="RefSeq" id="WP_353305738.1">
    <property type="nucleotide sequence ID" value="NZ_AP028955.1"/>
</dbReference>
<dbReference type="PROSITE" id="PS51671">
    <property type="entry name" value="ACT"/>
    <property type="match status" value="1"/>
</dbReference>
<dbReference type="InterPro" id="IPR043519">
    <property type="entry name" value="NT_sf"/>
</dbReference>
<dbReference type="InterPro" id="IPR012675">
    <property type="entry name" value="Beta-grasp_dom_sf"/>
</dbReference>
<feature type="domain" description="ACT" evidence="3">
    <location>
        <begin position="675"/>
        <end position="750"/>
    </location>
</feature>
<feature type="domain" description="TGS" evidence="5">
    <location>
        <begin position="408"/>
        <end position="469"/>
    </location>
</feature>
<dbReference type="CDD" id="cd05399">
    <property type="entry name" value="NT_Rel-Spo_like"/>
    <property type="match status" value="1"/>
</dbReference>
<dbReference type="Gene3D" id="3.10.20.30">
    <property type="match status" value="1"/>
</dbReference>
<dbReference type="EMBL" id="AP028955">
    <property type="protein sequence ID" value="BET38801.1"/>
    <property type="molecule type" value="Genomic_DNA"/>
</dbReference>
<dbReference type="Pfam" id="PF13291">
    <property type="entry name" value="ACT_4"/>
    <property type="match status" value="1"/>
</dbReference>
<sequence>MNNLTCKDFNQLLAEAKTFIKDPKQITKIKATYEYALLKHKDQYRKNGDPYVYHVLSTAYNLVLWHLDVSSIQAGFLHDILEDTPTTFDELVAEFGLEVANLVLAVTKVSHFAKEKRNEIKANYLRKLYLSLAHDIRVIIIKMADRLHNIRTINFLNPEKQIIIAKETLEVYASIAHRLGMRKLQSELEDRSFAVLHPKEYKKIDNLINLDREKREKLVNEIIKELSKTLSQHKNLIFKIYGRSKHLYSIYRKMYYFGKDFDDIHDILAIRVVTNSIDICYAILGYIHQSFTPVPGRFKDYIATPKNNMYQSLHTSVVFYNEIYELQIRTEEMEDFAEAGAASHWRYKEGENKNPKKRQAEIDEKLNIFQEILNLNDLNQNVDENILADNIAKDNNLEKEIRQDIFSDLIYLLTPNGNVITLPFGSTILDFAFKVHTEIGETTVGARINGIYSPINTVLKSGDIVEIKTAKTARPSRDWLNIVKTNFAQHKIKKYLNNQQEKFNQENKIKDTENKEKIKKTKEKIEEYIIQNYIRWKIAKRNVIMSRIRSLKYKTYEDFCLDVANGTYTIEQAVTTILYSDSATFQELKTKQQTTMNLSSNNEIIIENAPNTKTSLAHCCLPIPDEPIAGYITKGQGIKVHRLICPNVSLPERKERIIDTKWNLLATSHHLYNSKIQIQYLDRPALMTDVLNILGYLKAQIQSMDANNKLKENNGSLKILIKVSNIERLHQIISSIKKIPDIIAINRIIM</sequence>
<dbReference type="Gene3D" id="1.10.3210.10">
    <property type="entry name" value="Hypothetical protein af1432"/>
    <property type="match status" value="1"/>
</dbReference>
<dbReference type="Gene3D" id="3.30.460.10">
    <property type="entry name" value="Beta Polymerase, domain 2"/>
    <property type="match status" value="1"/>
</dbReference>
<keyword evidence="7" id="KW-1185">Reference proteome</keyword>
<evidence type="ECO:0000259" key="5">
    <source>
        <dbReference type="PROSITE" id="PS51880"/>
    </source>
</evidence>
<dbReference type="PROSITE" id="PS51880">
    <property type="entry name" value="TGS"/>
    <property type="match status" value="1"/>
</dbReference>
<evidence type="ECO:0000256" key="2">
    <source>
        <dbReference type="RuleBase" id="RU003847"/>
    </source>
</evidence>
<comment type="similarity">
    <text evidence="2">Belongs to the relA/spoT family.</text>
</comment>
<gene>
    <name evidence="6" type="ORF">SAP269_13900</name>
</gene>
<dbReference type="CDD" id="cd01668">
    <property type="entry name" value="TGS_RSH"/>
    <property type="match status" value="1"/>
</dbReference>
<reference evidence="7" key="1">
    <citation type="journal article" date="2024" name="FEMS Microbiol. Lett.">
        <title>Genomic insights into Spiroplasma endosymbionts that induce male-killing and protective phenotypes in the pea aphid.</title>
        <authorList>
            <person name="Arai H."/>
            <person name="Legeai F."/>
            <person name="Kageyama D."/>
            <person name="Sugio A."/>
            <person name="Simon J.C."/>
        </authorList>
    </citation>
    <scope>NUCLEOTIDE SEQUENCE [LARGE SCALE GENOMIC DNA]</scope>
    <source>
        <strain evidence="7">sAp269</strain>
    </source>
</reference>
<dbReference type="InterPro" id="IPR003607">
    <property type="entry name" value="HD/PDEase_dom"/>
</dbReference>
<dbReference type="InterPro" id="IPR004811">
    <property type="entry name" value="RelA/Spo_fam"/>
</dbReference>